<name>A0A8I0T071_CITAM</name>
<evidence type="ECO:0000313" key="3">
    <source>
        <dbReference type="EMBL" id="MBE0130616.1"/>
    </source>
</evidence>
<organism evidence="3 4">
    <name type="scientific">Citrobacter amalonaticus</name>
    <dbReference type="NCBI Taxonomy" id="35703"/>
    <lineage>
        <taxon>Bacteria</taxon>
        <taxon>Pseudomonadati</taxon>
        <taxon>Pseudomonadota</taxon>
        <taxon>Gammaproteobacteria</taxon>
        <taxon>Enterobacterales</taxon>
        <taxon>Enterobacteriaceae</taxon>
        <taxon>Citrobacter</taxon>
    </lineage>
</organism>
<dbReference type="GO" id="GO:0016791">
    <property type="term" value="F:phosphatase activity"/>
    <property type="evidence" value="ECO:0007669"/>
    <property type="project" value="UniProtKB-ARBA"/>
</dbReference>
<evidence type="ECO:0000259" key="2">
    <source>
        <dbReference type="PROSITE" id="PS50056"/>
    </source>
</evidence>
<dbReference type="InterPro" id="IPR016130">
    <property type="entry name" value="Tyr_Pase_AS"/>
</dbReference>
<evidence type="ECO:0000256" key="1">
    <source>
        <dbReference type="ARBA" id="ARBA00022801"/>
    </source>
</evidence>
<dbReference type="PROSITE" id="PS50056">
    <property type="entry name" value="TYR_PHOSPHATASE_2"/>
    <property type="match status" value="1"/>
</dbReference>
<dbReference type="EMBL" id="VKME01000024">
    <property type="protein sequence ID" value="MBE0130616.1"/>
    <property type="molecule type" value="Genomic_DNA"/>
</dbReference>
<dbReference type="InterPro" id="IPR057023">
    <property type="entry name" value="PTP-SAK"/>
</dbReference>
<dbReference type="AlphaFoldDB" id="A0A8I0T071"/>
<dbReference type="SUPFAM" id="SSF52799">
    <property type="entry name" value="(Phosphotyrosine protein) phosphatases II"/>
    <property type="match status" value="1"/>
</dbReference>
<sequence length="170" mass="18647">MEPLLMFHPFDILTLDNGARLIFTPCPGTRGVPLANSLKSLKEAGAQAVITMMTLAELSENEADALPSLCADFYMDWFHLPVEDSCAPEAPFEQAFAREKTNLLAIVRSGGTMVIHCHGGSGRTGMMAAILMLESGYLPAQVKKQVQLIRPKSLTSPVQVSYLNRRYGYQ</sequence>
<accession>A0A8I0T071</accession>
<dbReference type="InterPro" id="IPR029021">
    <property type="entry name" value="Prot-tyrosine_phosphatase-like"/>
</dbReference>
<dbReference type="InterPro" id="IPR003595">
    <property type="entry name" value="Tyr_Pase_cat"/>
</dbReference>
<reference evidence="3" key="1">
    <citation type="submission" date="2019-07" db="EMBL/GenBank/DDBJ databases">
        <title>KPC-2 carbapenem resistent Enterobacterales isolates from Germany.</title>
        <authorList>
            <person name="Yao Y."/>
            <person name="Falgenhauer L."/>
            <person name="Imirzalioglu C."/>
            <person name="Chakraborty T."/>
        </authorList>
    </citation>
    <scope>NUCLEOTIDE SEQUENCE</scope>
    <source>
        <strain evidence="3">CA13304</strain>
    </source>
</reference>
<gene>
    <name evidence="3" type="ORF">FOT72_21795</name>
</gene>
<dbReference type="Pfam" id="PF22784">
    <property type="entry name" value="PTP-SAK"/>
    <property type="match status" value="1"/>
</dbReference>
<dbReference type="Proteomes" id="UP000656723">
    <property type="component" value="Unassembled WGS sequence"/>
</dbReference>
<feature type="domain" description="Tyrosine specific protein phosphatases" evidence="2">
    <location>
        <begin position="94"/>
        <end position="161"/>
    </location>
</feature>
<dbReference type="Gene3D" id="3.90.190.10">
    <property type="entry name" value="Protein tyrosine phosphatase superfamily"/>
    <property type="match status" value="1"/>
</dbReference>
<dbReference type="SMART" id="SM00404">
    <property type="entry name" value="PTPc_motif"/>
    <property type="match status" value="1"/>
</dbReference>
<keyword evidence="1" id="KW-0378">Hydrolase</keyword>
<dbReference type="PROSITE" id="PS00383">
    <property type="entry name" value="TYR_PHOSPHATASE_1"/>
    <property type="match status" value="1"/>
</dbReference>
<evidence type="ECO:0000313" key="4">
    <source>
        <dbReference type="Proteomes" id="UP000656723"/>
    </source>
</evidence>
<comment type="caution">
    <text evidence="3">The sequence shown here is derived from an EMBL/GenBank/DDBJ whole genome shotgun (WGS) entry which is preliminary data.</text>
</comment>
<proteinExistence type="predicted"/>
<protein>
    <submittedName>
        <fullName evidence="3">Phosphatase</fullName>
    </submittedName>
</protein>
<dbReference type="InterPro" id="IPR000387">
    <property type="entry name" value="Tyr_Pase_dom"/>
</dbReference>